<gene>
    <name evidence="1" type="ORF">BDP81DRAFT_436550</name>
</gene>
<proteinExistence type="predicted"/>
<dbReference type="AlphaFoldDB" id="A0AAJ0ECP6"/>
<name>A0AAJ0ECP6_9PEZI</name>
<dbReference type="EMBL" id="JAHMHQ010000022">
    <property type="protein sequence ID" value="KAK1624827.1"/>
    <property type="molecule type" value="Genomic_DNA"/>
</dbReference>
<dbReference type="GeneID" id="85476003"/>
<dbReference type="RefSeq" id="XP_060440822.1">
    <property type="nucleotide sequence ID" value="XM_060591141.1"/>
</dbReference>
<accession>A0AAJ0ECP6</accession>
<organism evidence="1 2">
    <name type="scientific">Colletotrichum phormii</name>
    <dbReference type="NCBI Taxonomy" id="359342"/>
    <lineage>
        <taxon>Eukaryota</taxon>
        <taxon>Fungi</taxon>
        <taxon>Dikarya</taxon>
        <taxon>Ascomycota</taxon>
        <taxon>Pezizomycotina</taxon>
        <taxon>Sordariomycetes</taxon>
        <taxon>Hypocreomycetidae</taxon>
        <taxon>Glomerellales</taxon>
        <taxon>Glomerellaceae</taxon>
        <taxon>Colletotrichum</taxon>
        <taxon>Colletotrichum acutatum species complex</taxon>
    </lineage>
</organism>
<dbReference type="Proteomes" id="UP001243989">
    <property type="component" value="Unassembled WGS sequence"/>
</dbReference>
<evidence type="ECO:0000313" key="2">
    <source>
        <dbReference type="Proteomes" id="UP001243989"/>
    </source>
</evidence>
<keyword evidence="2" id="KW-1185">Reference proteome</keyword>
<protein>
    <submittedName>
        <fullName evidence="1">Uncharacterized protein</fullName>
    </submittedName>
</protein>
<sequence length="61" mass="6720">MMLLHELGKLGERERSACGFPQKGLDDDPLEGLPSLILRDVMERGLGGRAKGSRGIHHCHK</sequence>
<evidence type="ECO:0000313" key="1">
    <source>
        <dbReference type="EMBL" id="KAK1624827.1"/>
    </source>
</evidence>
<comment type="caution">
    <text evidence="1">The sequence shown here is derived from an EMBL/GenBank/DDBJ whole genome shotgun (WGS) entry which is preliminary data.</text>
</comment>
<reference evidence="1" key="1">
    <citation type="submission" date="2021-06" db="EMBL/GenBank/DDBJ databases">
        <title>Comparative genomics, transcriptomics and evolutionary studies reveal genomic signatures of adaptation to plant cell wall in hemibiotrophic fungi.</title>
        <authorList>
            <consortium name="DOE Joint Genome Institute"/>
            <person name="Baroncelli R."/>
            <person name="Diaz J.F."/>
            <person name="Benocci T."/>
            <person name="Peng M."/>
            <person name="Battaglia E."/>
            <person name="Haridas S."/>
            <person name="Andreopoulos W."/>
            <person name="Labutti K."/>
            <person name="Pangilinan J."/>
            <person name="Floch G.L."/>
            <person name="Makela M.R."/>
            <person name="Henrissat B."/>
            <person name="Grigoriev I.V."/>
            <person name="Crouch J.A."/>
            <person name="De Vries R.P."/>
            <person name="Sukno S.A."/>
            <person name="Thon M.R."/>
        </authorList>
    </citation>
    <scope>NUCLEOTIDE SEQUENCE</scope>
    <source>
        <strain evidence="1">CBS 102054</strain>
    </source>
</reference>